<comment type="subcellular location">
    <subcellularLocation>
        <location evidence="9">Cytoplasm</location>
    </subcellularLocation>
</comment>
<dbReference type="EC" id="1.1.1.94" evidence="9"/>
<dbReference type="InterPro" id="IPR013328">
    <property type="entry name" value="6PGD_dom2"/>
</dbReference>
<dbReference type="InterPro" id="IPR008927">
    <property type="entry name" value="6-PGluconate_DH-like_C_sf"/>
</dbReference>
<feature type="binding site" evidence="9">
    <location>
        <position position="194"/>
    </location>
    <ligand>
        <name>sn-glycerol 3-phosphate</name>
        <dbReference type="ChEBI" id="CHEBI:57597"/>
    </ligand>
</feature>
<feature type="binding site" evidence="9">
    <location>
        <position position="34"/>
    </location>
    <ligand>
        <name>NADPH</name>
        <dbReference type="ChEBI" id="CHEBI:57783"/>
    </ligand>
</feature>
<feature type="binding site" evidence="9">
    <location>
        <position position="258"/>
    </location>
    <ligand>
        <name>NADPH</name>
        <dbReference type="ChEBI" id="CHEBI:57783"/>
    </ligand>
</feature>
<feature type="binding site" evidence="9">
    <location>
        <position position="257"/>
    </location>
    <ligand>
        <name>sn-glycerol 3-phosphate</name>
        <dbReference type="ChEBI" id="CHEBI:57597"/>
    </ligand>
</feature>
<evidence type="ECO:0000256" key="4">
    <source>
        <dbReference type="ARBA" id="ARBA00023002"/>
    </source>
</evidence>
<dbReference type="EMBL" id="JXAL01000026">
    <property type="protein sequence ID" value="KIL34849.1"/>
    <property type="molecule type" value="Genomic_DNA"/>
</dbReference>
<proteinExistence type="inferred from homology"/>
<dbReference type="SUPFAM" id="SSF51735">
    <property type="entry name" value="NAD(P)-binding Rossmann-fold domains"/>
    <property type="match status" value="1"/>
</dbReference>
<feature type="binding site" evidence="9">
    <location>
        <position position="14"/>
    </location>
    <ligand>
        <name>NADPH</name>
        <dbReference type="ChEBI" id="CHEBI:57783"/>
    </ligand>
</feature>
<feature type="binding site" evidence="9">
    <location>
        <position position="284"/>
    </location>
    <ligand>
        <name>NADPH</name>
        <dbReference type="ChEBI" id="CHEBI:57783"/>
    </ligand>
</feature>
<evidence type="ECO:0000256" key="6">
    <source>
        <dbReference type="ARBA" id="ARBA00023098"/>
    </source>
</evidence>
<dbReference type="PANTHER" id="PTHR11728:SF1">
    <property type="entry name" value="GLYCEROL-3-PHOSPHATE DEHYDROGENASE [NAD(+)] 2, CHLOROPLASTIC"/>
    <property type="match status" value="1"/>
</dbReference>
<dbReference type="PRINTS" id="PR00077">
    <property type="entry name" value="GPDHDRGNASE"/>
</dbReference>
<dbReference type="PANTHER" id="PTHR11728">
    <property type="entry name" value="GLYCEROL-3-PHOSPHATE DEHYDROGENASE"/>
    <property type="match status" value="1"/>
</dbReference>
<dbReference type="SUPFAM" id="SSF48179">
    <property type="entry name" value="6-phosphogluconate dehydrogenase C-terminal domain-like"/>
    <property type="match status" value="1"/>
</dbReference>
<evidence type="ECO:0000256" key="3">
    <source>
        <dbReference type="ARBA" id="ARBA00022857"/>
    </source>
</evidence>
<feature type="binding site" evidence="9">
    <location>
        <position position="247"/>
    </location>
    <ligand>
        <name>sn-glycerol 3-phosphate</name>
        <dbReference type="ChEBI" id="CHEBI:57597"/>
    </ligand>
</feature>
<dbReference type="Pfam" id="PF07479">
    <property type="entry name" value="NAD_Gly3P_dh_C"/>
    <property type="match status" value="1"/>
</dbReference>
<feature type="binding site" evidence="9">
    <location>
        <position position="108"/>
    </location>
    <ligand>
        <name>NADPH</name>
        <dbReference type="ChEBI" id="CHEBI:57783"/>
    </ligand>
</feature>
<dbReference type="InterPro" id="IPR036291">
    <property type="entry name" value="NAD(P)-bd_dom_sf"/>
</dbReference>
<comment type="catalytic activity">
    <reaction evidence="9 11">
        <text>sn-glycerol 3-phosphate + NADP(+) = dihydroxyacetone phosphate + NADPH + H(+)</text>
        <dbReference type="Rhea" id="RHEA:11096"/>
        <dbReference type="ChEBI" id="CHEBI:15378"/>
        <dbReference type="ChEBI" id="CHEBI:57597"/>
        <dbReference type="ChEBI" id="CHEBI:57642"/>
        <dbReference type="ChEBI" id="CHEBI:57783"/>
        <dbReference type="ChEBI" id="CHEBI:58349"/>
        <dbReference type="EC" id="1.1.1.94"/>
    </reaction>
</comment>
<dbReference type="NCBIfam" id="NF000941">
    <property type="entry name" value="PRK00094.1-3"/>
    <property type="match status" value="1"/>
</dbReference>
<dbReference type="PROSITE" id="PS00957">
    <property type="entry name" value="NAD_G3PDH"/>
    <property type="match status" value="1"/>
</dbReference>
<evidence type="ECO:0000256" key="7">
    <source>
        <dbReference type="ARBA" id="ARBA00023209"/>
    </source>
</evidence>
<keyword evidence="15" id="KW-1185">Reference proteome</keyword>
<keyword evidence="6 9" id="KW-0443">Lipid metabolism</keyword>
<name>A0ABR5A1B3_9BACL</name>
<dbReference type="Gene3D" id="3.40.50.720">
    <property type="entry name" value="NAD(P)-binding Rossmann-like Domain"/>
    <property type="match status" value="1"/>
</dbReference>
<feature type="binding site" evidence="9">
    <location>
        <position position="259"/>
    </location>
    <ligand>
        <name>sn-glycerol 3-phosphate</name>
        <dbReference type="ChEBI" id="CHEBI:57597"/>
    </ligand>
</feature>
<evidence type="ECO:0000313" key="14">
    <source>
        <dbReference type="EMBL" id="KIL34849.1"/>
    </source>
</evidence>
<evidence type="ECO:0000259" key="12">
    <source>
        <dbReference type="Pfam" id="PF01210"/>
    </source>
</evidence>
<comment type="caution">
    <text evidence="9">Lacks conserved residue(s) required for the propagation of feature annotation.</text>
</comment>
<feature type="binding site" evidence="9">
    <location>
        <position position="108"/>
    </location>
    <ligand>
        <name>sn-glycerol 3-phosphate</name>
        <dbReference type="ChEBI" id="CHEBI:57597"/>
    </ligand>
</feature>
<feature type="binding site" evidence="9">
    <location>
        <position position="258"/>
    </location>
    <ligand>
        <name>sn-glycerol 3-phosphate</name>
        <dbReference type="ChEBI" id="CHEBI:57597"/>
    </ligand>
</feature>
<keyword evidence="5 9" id="KW-0520">NAD</keyword>
<evidence type="ECO:0000256" key="11">
    <source>
        <dbReference type="RuleBase" id="RU000439"/>
    </source>
</evidence>
<evidence type="ECO:0000256" key="1">
    <source>
        <dbReference type="ARBA" id="ARBA00011009"/>
    </source>
</evidence>
<sequence>MGYKQVAVLVAGSWGTALARVLADNGHTVKLWTRSANQAEEINGQRRNTKFLPEAELPEGIIATTDMKDAVSSAEAVLFVAPSSAMRDVARQAALYLHKDALIIHATKGFEPDSLKRMSTVLAEELGRSEHQIVVLSGPSHAEEVVIRQPTTVVVASQETACAEAAQDLFMNEEYFRVYTNPDFIGVETAGAIKNIIALGAGLTDGLGFGDNAKAALITRGLAEIARLGAAMGANPLTFAGLAGVGDLIATCTSKHSRNWRAGSMLAQGLPLEVVLQRMGMVVEGVRTTKSAHMLASRYGVEMPITNQLYAVLFDGRSPELAVGALMGRVKKNEIEEVADASRDKWLRGQPGV</sequence>
<feature type="domain" description="Glycerol-3-phosphate dehydrogenase NAD-dependent C-terminal" evidence="13">
    <location>
        <begin position="183"/>
        <end position="322"/>
    </location>
</feature>
<dbReference type="Gene3D" id="1.10.1040.10">
    <property type="entry name" value="N-(1-d-carboxylethyl)-l-norvaline Dehydrogenase, domain 2"/>
    <property type="match status" value="1"/>
</dbReference>
<evidence type="ECO:0000256" key="2">
    <source>
        <dbReference type="ARBA" id="ARBA00022516"/>
    </source>
</evidence>
<feature type="binding site" evidence="9">
    <location>
        <position position="13"/>
    </location>
    <ligand>
        <name>NADPH</name>
        <dbReference type="ChEBI" id="CHEBI:57783"/>
    </ligand>
</feature>
<dbReference type="GO" id="GO:0047952">
    <property type="term" value="F:glycerol-3-phosphate dehydrogenase [NAD(P)+] activity"/>
    <property type="evidence" value="ECO:0007669"/>
    <property type="project" value="UniProtKB-EC"/>
</dbReference>
<keyword evidence="8 9" id="KW-1208">Phospholipid metabolism</keyword>
<keyword evidence="3 9" id="KW-0521">NADP</keyword>
<accession>A0ABR5A1B3</accession>
<evidence type="ECO:0000313" key="15">
    <source>
        <dbReference type="Proteomes" id="UP000054526"/>
    </source>
</evidence>
<dbReference type="InterPro" id="IPR006168">
    <property type="entry name" value="G3P_DH_NAD-dep"/>
</dbReference>
<comment type="function">
    <text evidence="9">Catalyzes the reduction of the glycolytic intermediate dihydroxyacetone phosphate (DHAP) to sn-glycerol 3-phosphate (G3P), the key precursor for phospholipid synthesis.</text>
</comment>
<dbReference type="InterPro" id="IPR006109">
    <property type="entry name" value="G3P_DH_NAD-dep_C"/>
</dbReference>
<feature type="binding site" evidence="9">
    <location>
        <position position="282"/>
    </location>
    <ligand>
        <name>NADPH</name>
        <dbReference type="ChEBI" id="CHEBI:57783"/>
    </ligand>
</feature>
<keyword evidence="4 9" id="KW-0560">Oxidoreductase</keyword>
<comment type="caution">
    <text evidence="14">The sequence shown here is derived from an EMBL/GenBank/DDBJ whole genome shotgun (WGS) entry which is preliminary data.</text>
</comment>
<feature type="domain" description="Glycerol-3-phosphate dehydrogenase NAD-dependent N-terminal" evidence="12">
    <location>
        <begin position="5"/>
        <end position="162"/>
    </location>
</feature>
<keyword evidence="2 9" id="KW-0444">Lipid biosynthesis</keyword>
<dbReference type="Proteomes" id="UP000054526">
    <property type="component" value="Unassembled WGS sequence"/>
</dbReference>
<keyword evidence="7 9" id="KW-0594">Phospholipid biosynthesis</keyword>
<feature type="binding site" evidence="9">
    <location>
        <position position="140"/>
    </location>
    <ligand>
        <name>sn-glycerol 3-phosphate</name>
        <dbReference type="ChEBI" id="CHEBI:57597"/>
    </ligand>
</feature>
<evidence type="ECO:0000256" key="9">
    <source>
        <dbReference type="HAMAP-Rule" id="MF_00394"/>
    </source>
</evidence>
<evidence type="ECO:0000256" key="10">
    <source>
        <dbReference type="RuleBase" id="RU000437"/>
    </source>
</evidence>
<comment type="similarity">
    <text evidence="1 9 10">Belongs to the NAD-dependent glycerol-3-phosphate dehydrogenase family.</text>
</comment>
<dbReference type="Pfam" id="PF01210">
    <property type="entry name" value="NAD_Gly3P_dh_N"/>
    <property type="match status" value="1"/>
</dbReference>
<dbReference type="PIRSF" id="PIRSF000114">
    <property type="entry name" value="Glycerol-3-P_dh"/>
    <property type="match status" value="1"/>
</dbReference>
<gene>
    <name evidence="9 14" type="primary">gpsA</name>
    <name evidence="14" type="ORF">SD71_17765</name>
</gene>
<evidence type="ECO:0000259" key="13">
    <source>
        <dbReference type="Pfam" id="PF07479"/>
    </source>
</evidence>
<dbReference type="RefSeq" id="WP_041066061.1">
    <property type="nucleotide sequence ID" value="NZ_JXAL01000026.1"/>
</dbReference>
<organism evidence="14 15">
    <name type="scientific">Cohnella kolymensis</name>
    <dbReference type="NCBI Taxonomy" id="1590652"/>
    <lineage>
        <taxon>Bacteria</taxon>
        <taxon>Bacillati</taxon>
        <taxon>Bacillota</taxon>
        <taxon>Bacilli</taxon>
        <taxon>Bacillales</taxon>
        <taxon>Paenibacillaceae</taxon>
        <taxon>Cohnella</taxon>
    </lineage>
</organism>
<keyword evidence="9" id="KW-0547">Nucleotide-binding</keyword>
<reference evidence="14 15" key="1">
    <citation type="submission" date="2014-12" db="EMBL/GenBank/DDBJ databases">
        <title>Draft genome sequence of Cohnella kolymensis strain B-2846.</title>
        <authorList>
            <person name="Karlyshev A.V."/>
            <person name="Kudryashova E.B."/>
        </authorList>
    </citation>
    <scope>NUCLEOTIDE SEQUENCE [LARGE SCALE GENOMIC DNA]</scope>
    <source>
        <strain evidence="14 15">VKM B-2846</strain>
    </source>
</reference>
<dbReference type="InterPro" id="IPR011128">
    <property type="entry name" value="G3P_DH_NAD-dep_N"/>
</dbReference>
<evidence type="ECO:0000256" key="5">
    <source>
        <dbReference type="ARBA" id="ARBA00023027"/>
    </source>
</evidence>
<keyword evidence="9" id="KW-0963">Cytoplasm</keyword>
<comment type="catalytic activity">
    <reaction evidence="9">
        <text>sn-glycerol 3-phosphate + NAD(+) = dihydroxyacetone phosphate + NADH + H(+)</text>
        <dbReference type="Rhea" id="RHEA:11092"/>
        <dbReference type="ChEBI" id="CHEBI:15378"/>
        <dbReference type="ChEBI" id="CHEBI:57540"/>
        <dbReference type="ChEBI" id="CHEBI:57597"/>
        <dbReference type="ChEBI" id="CHEBI:57642"/>
        <dbReference type="ChEBI" id="CHEBI:57945"/>
        <dbReference type="EC" id="1.1.1.94"/>
    </reaction>
</comment>
<dbReference type="HAMAP" id="MF_00394">
    <property type="entry name" value="NAD_Glyc3P_dehydrog"/>
    <property type="match status" value="1"/>
</dbReference>
<comment type="pathway">
    <text evidence="9">Membrane lipid metabolism; glycerophospholipid metabolism.</text>
</comment>
<evidence type="ECO:0000256" key="8">
    <source>
        <dbReference type="ARBA" id="ARBA00023264"/>
    </source>
</evidence>
<dbReference type="NCBIfam" id="NF000940">
    <property type="entry name" value="PRK00094.1-2"/>
    <property type="match status" value="1"/>
</dbReference>
<feature type="binding site" evidence="9">
    <location>
        <position position="142"/>
    </location>
    <ligand>
        <name>NADPH</name>
        <dbReference type="ChEBI" id="CHEBI:57783"/>
    </ligand>
</feature>
<feature type="binding site" evidence="9">
    <location>
        <position position="138"/>
    </location>
    <ligand>
        <name>sn-glycerol 3-phosphate</name>
        <dbReference type="ChEBI" id="CHEBI:57597"/>
    </ligand>
</feature>
<feature type="active site" description="Proton acceptor" evidence="9">
    <location>
        <position position="194"/>
    </location>
</feature>
<dbReference type="NCBIfam" id="NF000942">
    <property type="entry name" value="PRK00094.1-4"/>
    <property type="match status" value="1"/>
</dbReference>
<protein>
    <recommendedName>
        <fullName evidence="9">Glycerol-3-phosphate dehydrogenase [NAD(P)+]</fullName>
        <ecNumber evidence="9">1.1.1.94</ecNumber>
    </recommendedName>
    <alternativeName>
        <fullName evidence="9">NAD(P)(+)-dependent glycerol-3-phosphate dehydrogenase</fullName>
    </alternativeName>
    <alternativeName>
        <fullName evidence="9">NAD(P)H-dependent dihydroxyacetone-phosphate reductase</fullName>
    </alternativeName>
</protein>